<accession>A0A0L6V964</accession>
<gene>
    <name evidence="2" type="ORF">VP01_21g6</name>
</gene>
<feature type="compositionally biased region" description="Polar residues" evidence="1">
    <location>
        <begin position="234"/>
        <end position="248"/>
    </location>
</feature>
<dbReference type="OrthoDB" id="2498073at2759"/>
<evidence type="ECO:0000313" key="2">
    <source>
        <dbReference type="EMBL" id="KNZ57254.1"/>
    </source>
</evidence>
<dbReference type="Proteomes" id="UP000037035">
    <property type="component" value="Unassembled WGS sequence"/>
</dbReference>
<dbReference type="VEuPathDB" id="FungiDB:VP01_21g6"/>
<sequence length="284" mass="32424">MPRTRKLFRLKNPSNDSDESFHCCGKPQDLYNEYLDSLNAQRPPRGQAELTKPETNISERDVDSMLVATLCHEHRLMKERTNHEEPPSACGSSGRWPLQSILTRSTASIPNLKRKSRVERTKLWAKRYIDPHINNKSFAYEEMKCHTHQDPFMSHVDDDSKENVHPRLRPARSMPLLNNLAFSTIPHNHRRRSKCLSSFSFSGLDALVGSHCDQPNTAQQKGAYPFHDPVPLDNATTRTDSAKSTSSKLHTSIFSKNSKFSSFLSSTSWNSFISNGQEKEKERV</sequence>
<protein>
    <submittedName>
        <fullName evidence="2">Uncharacterized protein</fullName>
    </submittedName>
</protein>
<dbReference type="EMBL" id="LAVV01007059">
    <property type="protein sequence ID" value="KNZ57254.1"/>
    <property type="molecule type" value="Genomic_DNA"/>
</dbReference>
<evidence type="ECO:0000313" key="3">
    <source>
        <dbReference type="Proteomes" id="UP000037035"/>
    </source>
</evidence>
<reference evidence="2 3" key="1">
    <citation type="submission" date="2015-08" db="EMBL/GenBank/DDBJ databases">
        <title>Next Generation Sequencing and Analysis of the Genome of Puccinia sorghi L Schw, the Causal Agent of Maize Common Rust.</title>
        <authorList>
            <person name="Rochi L."/>
            <person name="Burguener G."/>
            <person name="Darino M."/>
            <person name="Turjanski A."/>
            <person name="Kreff E."/>
            <person name="Dieguez M.J."/>
            <person name="Sacco F."/>
        </authorList>
    </citation>
    <scope>NUCLEOTIDE SEQUENCE [LARGE SCALE GENOMIC DNA]</scope>
    <source>
        <strain evidence="2 3">RO10H11247</strain>
    </source>
</reference>
<comment type="caution">
    <text evidence="2">The sequence shown here is derived from an EMBL/GenBank/DDBJ whole genome shotgun (WGS) entry which is preliminary data.</text>
</comment>
<name>A0A0L6V964_9BASI</name>
<keyword evidence="3" id="KW-1185">Reference proteome</keyword>
<feature type="region of interest" description="Disordered" evidence="1">
    <location>
        <begin position="218"/>
        <end position="248"/>
    </location>
</feature>
<evidence type="ECO:0000256" key="1">
    <source>
        <dbReference type="SAM" id="MobiDB-lite"/>
    </source>
</evidence>
<organism evidence="2 3">
    <name type="scientific">Puccinia sorghi</name>
    <dbReference type="NCBI Taxonomy" id="27349"/>
    <lineage>
        <taxon>Eukaryota</taxon>
        <taxon>Fungi</taxon>
        <taxon>Dikarya</taxon>
        <taxon>Basidiomycota</taxon>
        <taxon>Pucciniomycotina</taxon>
        <taxon>Pucciniomycetes</taxon>
        <taxon>Pucciniales</taxon>
        <taxon>Pucciniaceae</taxon>
        <taxon>Puccinia</taxon>
    </lineage>
</organism>
<dbReference type="AlphaFoldDB" id="A0A0L6V964"/>
<proteinExistence type="predicted"/>